<keyword evidence="3" id="KW-1185">Reference proteome</keyword>
<gene>
    <name evidence="2" type="ORF">FSW04_12930</name>
</gene>
<dbReference type="SUPFAM" id="SSF46785">
    <property type="entry name" value="Winged helix' DNA-binding domain"/>
    <property type="match status" value="1"/>
</dbReference>
<evidence type="ECO:0000313" key="2">
    <source>
        <dbReference type="EMBL" id="QEC48383.1"/>
    </source>
</evidence>
<dbReference type="EMBL" id="CP042430">
    <property type="protein sequence ID" value="QEC48383.1"/>
    <property type="molecule type" value="Genomic_DNA"/>
</dbReference>
<dbReference type="AlphaFoldDB" id="A0A5B8U5M2"/>
<name>A0A5B8U5M2_9ACTN</name>
<dbReference type="Gene3D" id="1.10.10.10">
    <property type="entry name" value="Winged helix-like DNA-binding domain superfamily/Winged helix DNA-binding domain"/>
    <property type="match status" value="1"/>
</dbReference>
<dbReference type="SMART" id="SM00347">
    <property type="entry name" value="HTH_MARR"/>
    <property type="match status" value="1"/>
</dbReference>
<reference evidence="2 3" key="1">
    <citation type="journal article" date="2018" name="J. Microbiol.">
        <title>Baekduia soli gen. nov., sp. nov., a novel bacterium isolated from the soil of Baekdu Mountain and proposal of a novel family name, Baekduiaceae fam. nov.</title>
        <authorList>
            <person name="An D.S."/>
            <person name="Siddiqi M.Z."/>
            <person name="Kim K.H."/>
            <person name="Yu H.S."/>
            <person name="Im W.T."/>
        </authorList>
    </citation>
    <scope>NUCLEOTIDE SEQUENCE [LARGE SCALE GENOMIC DNA]</scope>
    <source>
        <strain evidence="2 3">BR7-21</strain>
    </source>
</reference>
<dbReference type="Proteomes" id="UP000321805">
    <property type="component" value="Chromosome"/>
</dbReference>
<dbReference type="Pfam" id="PF12802">
    <property type="entry name" value="MarR_2"/>
    <property type="match status" value="1"/>
</dbReference>
<protein>
    <submittedName>
        <fullName evidence="2">MarR family transcriptional regulator</fullName>
    </submittedName>
</protein>
<dbReference type="OrthoDB" id="3237509at2"/>
<dbReference type="InterPro" id="IPR039422">
    <property type="entry name" value="MarR/SlyA-like"/>
</dbReference>
<organism evidence="2 3">
    <name type="scientific">Baekduia soli</name>
    <dbReference type="NCBI Taxonomy" id="496014"/>
    <lineage>
        <taxon>Bacteria</taxon>
        <taxon>Bacillati</taxon>
        <taxon>Actinomycetota</taxon>
        <taxon>Thermoleophilia</taxon>
        <taxon>Solirubrobacterales</taxon>
        <taxon>Baekduiaceae</taxon>
        <taxon>Baekduia</taxon>
    </lineage>
</organism>
<dbReference type="PRINTS" id="PR00598">
    <property type="entry name" value="HTHMARR"/>
</dbReference>
<dbReference type="InterPro" id="IPR036390">
    <property type="entry name" value="WH_DNA-bd_sf"/>
</dbReference>
<dbReference type="RefSeq" id="WP_146919855.1">
    <property type="nucleotide sequence ID" value="NZ_CP042430.1"/>
</dbReference>
<dbReference type="KEGG" id="bsol:FSW04_12930"/>
<feature type="domain" description="HTH marR-type" evidence="1">
    <location>
        <begin position="25"/>
        <end position="160"/>
    </location>
</feature>
<dbReference type="InterPro" id="IPR000835">
    <property type="entry name" value="HTH_MarR-typ"/>
</dbReference>
<dbReference type="PANTHER" id="PTHR33164">
    <property type="entry name" value="TRANSCRIPTIONAL REGULATOR, MARR FAMILY"/>
    <property type="match status" value="1"/>
</dbReference>
<dbReference type="GO" id="GO:0003700">
    <property type="term" value="F:DNA-binding transcription factor activity"/>
    <property type="evidence" value="ECO:0007669"/>
    <property type="project" value="InterPro"/>
</dbReference>
<dbReference type="GO" id="GO:0006950">
    <property type="term" value="P:response to stress"/>
    <property type="evidence" value="ECO:0007669"/>
    <property type="project" value="TreeGrafter"/>
</dbReference>
<evidence type="ECO:0000259" key="1">
    <source>
        <dbReference type="PROSITE" id="PS50995"/>
    </source>
</evidence>
<dbReference type="InterPro" id="IPR036388">
    <property type="entry name" value="WH-like_DNA-bd_sf"/>
</dbReference>
<dbReference type="PANTHER" id="PTHR33164:SF104">
    <property type="entry name" value="TRANSCRIPTIONAL REGULATORY PROTEIN"/>
    <property type="match status" value="1"/>
</dbReference>
<sequence length="165" mass="18589">MPERDGVDVILDQWRRERPDLDPAPIAVVGRISRLARELEARLEPVYREHGLEPGWYDVLATLRRAGPPYRLRPSEFARTLMLTSSGTTKRLDRLEQAGLIAREPDPGDRRGTLITLTPAGHRLVDDSVAAHLDNERRLLAALTDAEQRRLADLLRRLLVGLPPG</sequence>
<dbReference type="PROSITE" id="PS50995">
    <property type="entry name" value="HTH_MARR_2"/>
    <property type="match status" value="1"/>
</dbReference>
<proteinExistence type="predicted"/>
<accession>A0A5B8U5M2</accession>
<evidence type="ECO:0000313" key="3">
    <source>
        <dbReference type="Proteomes" id="UP000321805"/>
    </source>
</evidence>